<protein>
    <submittedName>
        <fullName evidence="1">Uncharacterized protein</fullName>
    </submittedName>
</protein>
<proteinExistence type="predicted"/>
<reference evidence="1" key="2">
    <citation type="submission" date="2015-04" db="UniProtKB">
        <authorList>
            <consortium name="EnsemblPlants"/>
        </authorList>
    </citation>
    <scope>IDENTIFICATION</scope>
</reference>
<dbReference type="Proteomes" id="UP000026961">
    <property type="component" value="Chromosome 1"/>
</dbReference>
<reference evidence="1" key="3">
    <citation type="submission" date="2018-05" db="EMBL/GenBank/DDBJ databases">
        <title>OgluRS3 (Oryza glumaepatula Reference Sequence Version 3).</title>
        <authorList>
            <person name="Zhang J."/>
            <person name="Kudrna D."/>
            <person name="Lee S."/>
            <person name="Talag J."/>
            <person name="Welchert J."/>
            <person name="Wing R.A."/>
        </authorList>
    </citation>
    <scope>NUCLEOTIDE SEQUENCE [LARGE SCALE GENOMIC DNA]</scope>
</reference>
<keyword evidence="2" id="KW-1185">Reference proteome</keyword>
<reference evidence="1" key="1">
    <citation type="submission" date="2013-08" db="EMBL/GenBank/DDBJ databases">
        <title>Oryza genome evolution.</title>
        <authorList>
            <person name="Wing R.A."/>
            <person name="Panaud O."/>
            <person name="Oliveira A.C."/>
        </authorList>
    </citation>
    <scope>NUCLEOTIDE SEQUENCE</scope>
</reference>
<dbReference type="Gramene" id="OGLUM01G07860.1">
    <property type="protein sequence ID" value="OGLUM01G07860.1"/>
    <property type="gene ID" value="OGLUM01G07860"/>
</dbReference>
<organism evidence="1">
    <name type="scientific">Oryza glumipatula</name>
    <dbReference type="NCBI Taxonomy" id="40148"/>
    <lineage>
        <taxon>Eukaryota</taxon>
        <taxon>Viridiplantae</taxon>
        <taxon>Streptophyta</taxon>
        <taxon>Embryophyta</taxon>
        <taxon>Tracheophyta</taxon>
        <taxon>Spermatophyta</taxon>
        <taxon>Magnoliopsida</taxon>
        <taxon>Liliopsida</taxon>
        <taxon>Poales</taxon>
        <taxon>Poaceae</taxon>
        <taxon>BOP clade</taxon>
        <taxon>Oryzoideae</taxon>
        <taxon>Oryzeae</taxon>
        <taxon>Oryzinae</taxon>
        <taxon>Oryza</taxon>
    </lineage>
</organism>
<name>A0A0D9Y514_9ORYZ</name>
<sequence>MSTHTPLRRCHRRHKRQQPRCTAVKTLVGAAGGCHRTDKGLSTTSVAAPDPCLRHTCPALTCVSGLPQQLR</sequence>
<dbReference type="AlphaFoldDB" id="A0A0D9Y514"/>
<accession>A0A0D9Y514</accession>
<dbReference type="HOGENOM" id="CLU_2744096_0_0_1"/>
<evidence type="ECO:0000313" key="1">
    <source>
        <dbReference type="EnsemblPlants" id="OGLUM01G07860.1"/>
    </source>
</evidence>
<dbReference type="EnsemblPlants" id="OGLUM01G07860.1">
    <property type="protein sequence ID" value="OGLUM01G07860.1"/>
    <property type="gene ID" value="OGLUM01G07860"/>
</dbReference>
<evidence type="ECO:0000313" key="2">
    <source>
        <dbReference type="Proteomes" id="UP000026961"/>
    </source>
</evidence>